<keyword evidence="2" id="KW-1185">Reference proteome</keyword>
<gene>
    <name evidence="1" type="ORF">WKI58_36350</name>
</gene>
<sequence length="267" mass="28008">MRAAAFDGRGSLIRWTESAGEEPARVYVHGLGAAATVYHAHIAGHPLLAGRRSLFVDLPGHGISDRPADFGYTLEDHADALAAALDEAGVRGAEIVAHSMGGAVAIVLAHRRPGLVSRLVLTEANLDPGPRRTAGGSGIAAYSEEEFVHGGGFARVLERVGPAWAATMRLADPTALYRTAAWLLHGTRPTMRRMLLDCAVPRVYLQGGLSGELAGESELVNAGVRVVTVPGAGHNVMFDAPEAFVRAVAGIDDDAREQEVTEAAAAR</sequence>
<keyword evidence="1" id="KW-0378">Hydrolase</keyword>
<protein>
    <submittedName>
        <fullName evidence="1">Alpha/beta hydrolase</fullName>
    </submittedName>
</protein>
<name>A0ACC6QU85_9ACTN</name>
<organism evidence="1 2">
    <name type="scientific">Streptomyces pratisoli</name>
    <dbReference type="NCBI Taxonomy" id="3139917"/>
    <lineage>
        <taxon>Bacteria</taxon>
        <taxon>Bacillati</taxon>
        <taxon>Actinomycetota</taxon>
        <taxon>Actinomycetes</taxon>
        <taxon>Kitasatosporales</taxon>
        <taxon>Streptomycetaceae</taxon>
        <taxon>Streptomyces</taxon>
    </lineage>
</organism>
<proteinExistence type="predicted"/>
<reference evidence="1" key="1">
    <citation type="submission" date="2024-03" db="EMBL/GenBank/DDBJ databases">
        <title>Novel Streptomyces species of biotechnological and ecological value are a feature of Machair soil.</title>
        <authorList>
            <person name="Prole J.R."/>
            <person name="Goodfellow M."/>
            <person name="Allenby N."/>
            <person name="Ward A.C."/>
        </authorList>
    </citation>
    <scope>NUCLEOTIDE SEQUENCE</scope>
    <source>
        <strain evidence="1">MS1.AVA.4</strain>
    </source>
</reference>
<evidence type="ECO:0000313" key="1">
    <source>
        <dbReference type="EMBL" id="MEJ8661914.1"/>
    </source>
</evidence>
<accession>A0ACC6QU85</accession>
<dbReference type="EMBL" id="JBBKAI010000002">
    <property type="protein sequence ID" value="MEJ8661914.1"/>
    <property type="molecule type" value="Genomic_DNA"/>
</dbReference>
<evidence type="ECO:0000313" key="2">
    <source>
        <dbReference type="Proteomes" id="UP001375539"/>
    </source>
</evidence>
<comment type="caution">
    <text evidence="1">The sequence shown here is derived from an EMBL/GenBank/DDBJ whole genome shotgun (WGS) entry which is preliminary data.</text>
</comment>
<dbReference type="Proteomes" id="UP001375539">
    <property type="component" value="Unassembled WGS sequence"/>
</dbReference>